<dbReference type="InterPro" id="IPR029014">
    <property type="entry name" value="NiFe-Hase_large"/>
</dbReference>
<comment type="caution">
    <text evidence="1">The sequence shown here is derived from an EMBL/GenBank/DDBJ whole genome shotgun (WGS) entry which is preliminary data.</text>
</comment>
<dbReference type="RefSeq" id="WP_116701696.1">
    <property type="nucleotide sequence ID" value="NZ_QUWV01000011.1"/>
</dbReference>
<keyword evidence="2" id="KW-1185">Reference proteome</keyword>
<evidence type="ECO:0008006" key="3">
    <source>
        <dbReference type="Google" id="ProtNLM"/>
    </source>
</evidence>
<gene>
    <name evidence="1" type="ORF">DY926_01135</name>
</gene>
<sequence>MIGSLTLSGGENGRPWRLACGAVVDAGQLCVGLTPHEAVARVSSLFSLCGTAHAIAATRALGLTEMDAACHDGVRLEIMRDHALALLLEWPRWLGLPPARDLLARLMHLKAHDPAACAGLRRELTGTSADIAGFDLPGLGQWLESAREPHAPVLVTVLAWLRERLCADWGRVSLPPLQAGDIEAAFGAGHDAPPTPRDAGILPDHMDTPVIRALIGAEGGSLFVRLMARVVDLLAYLHPTSQALFSRAAALSPHLPGIGVARAARGIVTHRAVVRQGRVTQYAILSPTFWHVAPGGLLPRIAAGLPVDGPRRPWLARLMLSCVNPCVPVTVEEG</sequence>
<proteinExistence type="predicted"/>
<evidence type="ECO:0000313" key="1">
    <source>
        <dbReference type="EMBL" id="RFD21352.1"/>
    </source>
</evidence>
<dbReference type="Proteomes" id="UP000262371">
    <property type="component" value="Unassembled WGS sequence"/>
</dbReference>
<dbReference type="AlphaFoldDB" id="A0A371Z4E0"/>
<protein>
    <recommendedName>
        <fullName evidence="3">Hydrogenase expression/formation protein HupK</fullName>
    </recommendedName>
</protein>
<dbReference type="EMBL" id="QUWV01000011">
    <property type="protein sequence ID" value="RFD21352.1"/>
    <property type="molecule type" value="Genomic_DNA"/>
</dbReference>
<reference evidence="1 2" key="1">
    <citation type="submission" date="2018-08" db="EMBL/GenBank/DDBJ databases">
        <title>Komagataeibacter sp. AV 382.</title>
        <authorList>
            <person name="Skraban J."/>
            <person name="Trcek J."/>
        </authorList>
    </citation>
    <scope>NUCLEOTIDE SEQUENCE [LARGE SCALE GENOMIC DNA]</scope>
    <source>
        <strain evidence="1 2">AV 382</strain>
    </source>
</reference>
<organism evidence="1 2">
    <name type="scientific">Komagataeibacter melaceti</name>
    <dbReference type="NCBI Taxonomy" id="2766577"/>
    <lineage>
        <taxon>Bacteria</taxon>
        <taxon>Pseudomonadati</taxon>
        <taxon>Pseudomonadota</taxon>
        <taxon>Alphaproteobacteria</taxon>
        <taxon>Acetobacterales</taxon>
        <taxon>Acetobacteraceae</taxon>
        <taxon>Komagataeibacter</taxon>
    </lineage>
</organism>
<dbReference type="SUPFAM" id="SSF56762">
    <property type="entry name" value="HydB/Nqo4-like"/>
    <property type="match status" value="1"/>
</dbReference>
<accession>A0A371Z4E0</accession>
<dbReference type="Gene3D" id="1.10.645.10">
    <property type="entry name" value="Cytochrome-c3 Hydrogenase, chain B"/>
    <property type="match status" value="1"/>
</dbReference>
<evidence type="ECO:0000313" key="2">
    <source>
        <dbReference type="Proteomes" id="UP000262371"/>
    </source>
</evidence>
<name>A0A371Z4E0_9PROT</name>
<dbReference type="OrthoDB" id="7285245at2"/>